<feature type="region of interest" description="Disordered" evidence="1">
    <location>
        <begin position="105"/>
        <end position="126"/>
    </location>
</feature>
<protein>
    <submittedName>
        <fullName evidence="3">Helix-turn-helix domain-containing protein</fullName>
    </submittedName>
</protein>
<dbReference type="InterPro" id="IPR010982">
    <property type="entry name" value="Lambda_DNA-bd_dom_sf"/>
</dbReference>
<organism evidence="3 4">
    <name type="scientific">Saccharothrix hoggarensis</name>
    <dbReference type="NCBI Taxonomy" id="913853"/>
    <lineage>
        <taxon>Bacteria</taxon>
        <taxon>Bacillati</taxon>
        <taxon>Actinomycetota</taxon>
        <taxon>Actinomycetes</taxon>
        <taxon>Pseudonocardiales</taxon>
        <taxon>Pseudonocardiaceae</taxon>
        <taxon>Saccharothrix</taxon>
    </lineage>
</organism>
<dbReference type="Gene3D" id="1.10.260.40">
    <property type="entry name" value="lambda repressor-like DNA-binding domains"/>
    <property type="match status" value="1"/>
</dbReference>
<gene>
    <name evidence="3" type="ORF">ACFQ3T_00855</name>
</gene>
<sequence>MLAERLRTTRDRLGLSQQAVAASTGIPRSAISDIERGQRRVDSLELKRLAVVYGRSVEYLLGEDDEGEDQGSLRILTRAHAGMTADDRAKLVAFAEFLRHHAHTARVEHDVRRTTADRPRDGDGVG</sequence>
<evidence type="ECO:0000259" key="2">
    <source>
        <dbReference type="PROSITE" id="PS50943"/>
    </source>
</evidence>
<feature type="domain" description="HTH cro/C1-type" evidence="2">
    <location>
        <begin position="6"/>
        <end position="60"/>
    </location>
</feature>
<reference evidence="4" key="1">
    <citation type="journal article" date="2019" name="Int. J. Syst. Evol. Microbiol.">
        <title>The Global Catalogue of Microorganisms (GCM) 10K type strain sequencing project: providing services to taxonomists for standard genome sequencing and annotation.</title>
        <authorList>
            <consortium name="The Broad Institute Genomics Platform"/>
            <consortium name="The Broad Institute Genome Sequencing Center for Infectious Disease"/>
            <person name="Wu L."/>
            <person name="Ma J."/>
        </authorList>
    </citation>
    <scope>NUCLEOTIDE SEQUENCE [LARGE SCALE GENOMIC DNA]</scope>
    <source>
        <strain evidence="4">CCUG 60214</strain>
    </source>
</reference>
<accession>A0ABW3QD79</accession>
<dbReference type="PANTHER" id="PTHR43236">
    <property type="entry name" value="ANTITOXIN HIGA1"/>
    <property type="match status" value="1"/>
</dbReference>
<dbReference type="InterPro" id="IPR052345">
    <property type="entry name" value="Rad_response_metalloprotease"/>
</dbReference>
<evidence type="ECO:0000256" key="1">
    <source>
        <dbReference type="SAM" id="MobiDB-lite"/>
    </source>
</evidence>
<dbReference type="SUPFAM" id="SSF47413">
    <property type="entry name" value="lambda repressor-like DNA-binding domains"/>
    <property type="match status" value="1"/>
</dbReference>
<dbReference type="RefSeq" id="WP_380718611.1">
    <property type="nucleotide sequence ID" value="NZ_JBHTLK010000002.1"/>
</dbReference>
<keyword evidence="4" id="KW-1185">Reference proteome</keyword>
<dbReference type="PANTHER" id="PTHR43236:SF1">
    <property type="entry name" value="BLL7220 PROTEIN"/>
    <property type="match status" value="1"/>
</dbReference>
<dbReference type="EMBL" id="JBHTLK010000002">
    <property type="protein sequence ID" value="MFD1145667.1"/>
    <property type="molecule type" value="Genomic_DNA"/>
</dbReference>
<comment type="caution">
    <text evidence="3">The sequence shown here is derived from an EMBL/GenBank/DDBJ whole genome shotgun (WGS) entry which is preliminary data.</text>
</comment>
<dbReference type="Proteomes" id="UP001597168">
    <property type="component" value="Unassembled WGS sequence"/>
</dbReference>
<dbReference type="Pfam" id="PF01381">
    <property type="entry name" value="HTH_3"/>
    <property type="match status" value="1"/>
</dbReference>
<evidence type="ECO:0000313" key="4">
    <source>
        <dbReference type="Proteomes" id="UP001597168"/>
    </source>
</evidence>
<evidence type="ECO:0000313" key="3">
    <source>
        <dbReference type="EMBL" id="MFD1145667.1"/>
    </source>
</evidence>
<dbReference type="SMART" id="SM00530">
    <property type="entry name" value="HTH_XRE"/>
    <property type="match status" value="1"/>
</dbReference>
<name>A0ABW3QD79_9PSEU</name>
<dbReference type="InterPro" id="IPR001387">
    <property type="entry name" value="Cro/C1-type_HTH"/>
</dbReference>
<dbReference type="PROSITE" id="PS50943">
    <property type="entry name" value="HTH_CROC1"/>
    <property type="match status" value="1"/>
</dbReference>
<dbReference type="CDD" id="cd00093">
    <property type="entry name" value="HTH_XRE"/>
    <property type="match status" value="1"/>
</dbReference>
<proteinExistence type="predicted"/>